<dbReference type="InterPro" id="IPR013568">
    <property type="entry name" value="SEFIR_dom"/>
</dbReference>
<organism evidence="3 4">
    <name type="scientific">Xyrichtys novacula</name>
    <name type="common">Pearly razorfish</name>
    <name type="synonym">Hemipteronotus novacula</name>
    <dbReference type="NCBI Taxonomy" id="13765"/>
    <lineage>
        <taxon>Eukaryota</taxon>
        <taxon>Metazoa</taxon>
        <taxon>Chordata</taxon>
        <taxon>Craniata</taxon>
        <taxon>Vertebrata</taxon>
        <taxon>Euteleostomi</taxon>
        <taxon>Actinopterygii</taxon>
        <taxon>Neopterygii</taxon>
        <taxon>Teleostei</taxon>
        <taxon>Neoteleostei</taxon>
        <taxon>Acanthomorphata</taxon>
        <taxon>Eupercaria</taxon>
        <taxon>Labriformes</taxon>
        <taxon>Labridae</taxon>
        <taxon>Xyrichtys</taxon>
    </lineage>
</organism>
<feature type="domain" description="SEFIR" evidence="2">
    <location>
        <begin position="260"/>
        <end position="397"/>
    </location>
</feature>
<dbReference type="AlphaFoldDB" id="A0AAV1GVI6"/>
<dbReference type="Proteomes" id="UP001178508">
    <property type="component" value="Chromosome 17"/>
</dbReference>
<reference evidence="3" key="1">
    <citation type="submission" date="2023-08" db="EMBL/GenBank/DDBJ databases">
        <authorList>
            <person name="Alioto T."/>
            <person name="Alioto T."/>
            <person name="Gomez Garrido J."/>
        </authorList>
    </citation>
    <scope>NUCLEOTIDE SEQUENCE</scope>
</reference>
<dbReference type="Pfam" id="PF08357">
    <property type="entry name" value="SEFIR"/>
    <property type="match status" value="1"/>
</dbReference>
<evidence type="ECO:0000313" key="4">
    <source>
        <dbReference type="Proteomes" id="UP001178508"/>
    </source>
</evidence>
<accession>A0AAV1GVI6</accession>
<gene>
    <name evidence="3" type="ORF">XNOV1_A020802</name>
</gene>
<dbReference type="PANTHER" id="PTHR34257:SF4">
    <property type="entry name" value="ADAPTER PROTEIN CIKS"/>
    <property type="match status" value="1"/>
</dbReference>
<dbReference type="GO" id="GO:0006959">
    <property type="term" value="P:humoral immune response"/>
    <property type="evidence" value="ECO:0007669"/>
    <property type="project" value="TreeGrafter"/>
</dbReference>
<sequence>MNSFRGPCPHMSVPVETDEHMMSSGLDQAFALACRQCREDPKTINKPEEHDCEEDQRLGPVVSLQRLPERQFLPSRFIPPAHPAHMKPSTPAGVWPGGLRDPAALYEQDFGMGGFSDQPRVCSLDEVESLEPPLTLISDANHAHYNQMGYPAVRMTGPSPLQKRCACCPPPSQPLQNPNIFYNKRHYTAEPGQHHQPSGNRPNTEQEFKHAPNPALGSGLMCAAPSRDVMHEVSVDRSVQPCPGPNTREIKRVISLPEESRNVFITYSVDVAEDMFPFVKFLTDQGFKPAIDIFDDPIQRMSITKWMDRYLNDKSVLIIVVISQKYREDVEGSGDDDHGLHTKYIHNQIQNEFIRQGCLNFRLVPVLFPNATKQHVPNWLQCTRIYRWPRDTTDLLLRLLREERYIIPQKGADLTLTVRPL</sequence>
<evidence type="ECO:0000313" key="3">
    <source>
        <dbReference type="EMBL" id="CAJ1077652.1"/>
    </source>
</evidence>
<dbReference type="PROSITE" id="PS51534">
    <property type="entry name" value="SEFIR"/>
    <property type="match status" value="1"/>
</dbReference>
<dbReference type="InterPro" id="IPR053047">
    <property type="entry name" value="E3_ubiq_ligase_TRAF3IP2"/>
</dbReference>
<dbReference type="PANTHER" id="PTHR34257">
    <property type="entry name" value="ADAPTER PROTEIN CIKS"/>
    <property type="match status" value="1"/>
</dbReference>
<feature type="region of interest" description="Disordered" evidence="1">
    <location>
        <begin position="189"/>
        <end position="208"/>
    </location>
</feature>
<dbReference type="EMBL" id="OY660880">
    <property type="protein sequence ID" value="CAJ1077652.1"/>
    <property type="molecule type" value="Genomic_DNA"/>
</dbReference>
<dbReference type="GO" id="GO:0043123">
    <property type="term" value="P:positive regulation of canonical NF-kappaB signal transduction"/>
    <property type="evidence" value="ECO:0007669"/>
    <property type="project" value="TreeGrafter"/>
</dbReference>
<protein>
    <submittedName>
        <fullName evidence="3">Adapter protein CIKS</fullName>
    </submittedName>
</protein>
<evidence type="ECO:0000259" key="2">
    <source>
        <dbReference type="PROSITE" id="PS51534"/>
    </source>
</evidence>
<proteinExistence type="predicted"/>
<name>A0AAV1GVI6_XYRNO</name>
<evidence type="ECO:0000256" key="1">
    <source>
        <dbReference type="SAM" id="MobiDB-lite"/>
    </source>
</evidence>
<keyword evidence="4" id="KW-1185">Reference proteome</keyword>